<sequence>QLHGRDVFVIVHSTATWAPNLPALPFSLTFNVSGSDHLSPVTSVSHHAHLIHAPDLRTDGFNRLLHLAPKYFDISSTISYLTNYIF</sequence>
<dbReference type="EMBL" id="FZQP02001815">
    <property type="protein sequence ID" value="VVC93898.1"/>
    <property type="molecule type" value="Genomic_DNA"/>
</dbReference>
<name>A0A5E4Q9T5_9NEOP</name>
<keyword evidence="2" id="KW-1185">Reference proteome</keyword>
<organism evidence="1 2">
    <name type="scientific">Leptidea sinapis</name>
    <dbReference type="NCBI Taxonomy" id="189913"/>
    <lineage>
        <taxon>Eukaryota</taxon>
        <taxon>Metazoa</taxon>
        <taxon>Ecdysozoa</taxon>
        <taxon>Arthropoda</taxon>
        <taxon>Hexapoda</taxon>
        <taxon>Insecta</taxon>
        <taxon>Pterygota</taxon>
        <taxon>Neoptera</taxon>
        <taxon>Endopterygota</taxon>
        <taxon>Lepidoptera</taxon>
        <taxon>Glossata</taxon>
        <taxon>Ditrysia</taxon>
        <taxon>Papilionoidea</taxon>
        <taxon>Pieridae</taxon>
        <taxon>Dismorphiinae</taxon>
        <taxon>Leptidea</taxon>
    </lineage>
</organism>
<proteinExistence type="predicted"/>
<dbReference type="AlphaFoldDB" id="A0A5E4Q9T5"/>
<feature type="non-terminal residue" evidence="1">
    <location>
        <position position="1"/>
    </location>
</feature>
<reference evidence="1 2" key="1">
    <citation type="submission" date="2017-07" db="EMBL/GenBank/DDBJ databases">
        <authorList>
            <person name="Talla V."/>
            <person name="Backstrom N."/>
        </authorList>
    </citation>
    <scope>NUCLEOTIDE SEQUENCE [LARGE SCALE GENOMIC DNA]</scope>
</reference>
<evidence type="ECO:0000313" key="2">
    <source>
        <dbReference type="Proteomes" id="UP000324832"/>
    </source>
</evidence>
<dbReference type="Proteomes" id="UP000324832">
    <property type="component" value="Unassembled WGS sequence"/>
</dbReference>
<accession>A0A5E4Q9T5</accession>
<gene>
    <name evidence="1" type="ORF">LSINAPIS_LOCUS5995</name>
</gene>
<evidence type="ECO:0000313" key="1">
    <source>
        <dbReference type="EMBL" id="VVC93898.1"/>
    </source>
</evidence>
<protein>
    <submittedName>
        <fullName evidence="1">Uncharacterized protein</fullName>
    </submittedName>
</protein>